<protein>
    <recommendedName>
        <fullName evidence="4">Secreted protein</fullName>
    </recommendedName>
</protein>
<feature type="signal peptide" evidence="1">
    <location>
        <begin position="1"/>
        <end position="16"/>
    </location>
</feature>
<dbReference type="GeneID" id="64630737"/>
<dbReference type="RefSeq" id="XP_041188836.1">
    <property type="nucleotide sequence ID" value="XM_041336720.1"/>
</dbReference>
<evidence type="ECO:0000256" key="1">
    <source>
        <dbReference type="SAM" id="SignalP"/>
    </source>
</evidence>
<dbReference type="Proteomes" id="UP000807769">
    <property type="component" value="Unassembled WGS sequence"/>
</dbReference>
<proteinExistence type="predicted"/>
<name>A0A9P7E1V0_9AGAM</name>
<evidence type="ECO:0008006" key="4">
    <source>
        <dbReference type="Google" id="ProtNLM"/>
    </source>
</evidence>
<dbReference type="EMBL" id="JABBWG010000037">
    <property type="protein sequence ID" value="KAG1808743.1"/>
    <property type="molecule type" value="Genomic_DNA"/>
</dbReference>
<reference evidence="2" key="1">
    <citation type="journal article" date="2020" name="New Phytol.">
        <title>Comparative genomics reveals dynamic genome evolution in host specialist ectomycorrhizal fungi.</title>
        <authorList>
            <person name="Lofgren L.A."/>
            <person name="Nguyen N.H."/>
            <person name="Vilgalys R."/>
            <person name="Ruytinx J."/>
            <person name="Liao H.L."/>
            <person name="Branco S."/>
            <person name="Kuo A."/>
            <person name="LaButti K."/>
            <person name="Lipzen A."/>
            <person name="Andreopoulos W."/>
            <person name="Pangilinan J."/>
            <person name="Riley R."/>
            <person name="Hundley H."/>
            <person name="Na H."/>
            <person name="Barry K."/>
            <person name="Grigoriev I.V."/>
            <person name="Stajich J.E."/>
            <person name="Kennedy P.G."/>
        </authorList>
    </citation>
    <scope>NUCLEOTIDE SEQUENCE</scope>
    <source>
        <strain evidence="2">MN1</strain>
    </source>
</reference>
<evidence type="ECO:0000313" key="3">
    <source>
        <dbReference type="Proteomes" id="UP000807769"/>
    </source>
</evidence>
<accession>A0A9P7E1V0</accession>
<organism evidence="2 3">
    <name type="scientific">Suillus subaureus</name>
    <dbReference type="NCBI Taxonomy" id="48587"/>
    <lineage>
        <taxon>Eukaryota</taxon>
        <taxon>Fungi</taxon>
        <taxon>Dikarya</taxon>
        <taxon>Basidiomycota</taxon>
        <taxon>Agaricomycotina</taxon>
        <taxon>Agaricomycetes</taxon>
        <taxon>Agaricomycetidae</taxon>
        <taxon>Boletales</taxon>
        <taxon>Suillineae</taxon>
        <taxon>Suillaceae</taxon>
        <taxon>Suillus</taxon>
    </lineage>
</organism>
<evidence type="ECO:0000313" key="2">
    <source>
        <dbReference type="EMBL" id="KAG1808743.1"/>
    </source>
</evidence>
<keyword evidence="1" id="KW-0732">Signal</keyword>
<feature type="chain" id="PRO_5040477776" description="Secreted protein" evidence="1">
    <location>
        <begin position="17"/>
        <end position="74"/>
    </location>
</feature>
<dbReference type="AlphaFoldDB" id="A0A9P7E1V0"/>
<comment type="caution">
    <text evidence="2">The sequence shown here is derived from an EMBL/GenBank/DDBJ whole genome shotgun (WGS) entry which is preliminary data.</text>
</comment>
<gene>
    <name evidence="2" type="ORF">BJ212DRAFT_1382956</name>
</gene>
<keyword evidence="3" id="KW-1185">Reference proteome</keyword>
<sequence length="74" mass="8236">MSSATWIFIFSASVYSKILPFCESKHATFDLMKDCTSGDEVCIQIIPFVFSDSEVLVGRFVPFPSVTLNRLAPP</sequence>